<feature type="region of interest" description="Disordered" evidence="5">
    <location>
        <begin position="233"/>
        <end position="265"/>
    </location>
</feature>
<evidence type="ECO:0000256" key="4">
    <source>
        <dbReference type="ARBA" id="ARBA00038441"/>
    </source>
</evidence>
<dbReference type="CDD" id="cd21204">
    <property type="entry name" value="CH_GAS2-like"/>
    <property type="match status" value="1"/>
</dbReference>
<protein>
    <recommendedName>
        <fullName evidence="10">Growth arrest-specific protein 2</fullName>
    </recommendedName>
</protein>
<dbReference type="GO" id="GO:0005884">
    <property type="term" value="C:actin filament"/>
    <property type="evidence" value="ECO:0007669"/>
    <property type="project" value="TreeGrafter"/>
</dbReference>
<evidence type="ECO:0000256" key="3">
    <source>
        <dbReference type="ARBA" id="ARBA00023212"/>
    </source>
</evidence>
<name>A0AAD9NI92_9ANNE</name>
<proteinExistence type="inferred from homology"/>
<evidence type="ECO:0000313" key="9">
    <source>
        <dbReference type="Proteomes" id="UP001208570"/>
    </source>
</evidence>
<dbReference type="SUPFAM" id="SSF47576">
    <property type="entry name" value="Calponin-homology domain, CH-domain"/>
    <property type="match status" value="1"/>
</dbReference>
<dbReference type="InterPro" id="IPR036872">
    <property type="entry name" value="CH_dom_sf"/>
</dbReference>
<keyword evidence="3" id="KW-0206">Cytoskeleton</keyword>
<dbReference type="Gene3D" id="3.30.920.20">
    <property type="entry name" value="Gas2-like domain"/>
    <property type="match status" value="1"/>
</dbReference>
<dbReference type="Proteomes" id="UP001208570">
    <property type="component" value="Unassembled WGS sequence"/>
</dbReference>
<dbReference type="SMART" id="SM00033">
    <property type="entry name" value="CH"/>
    <property type="match status" value="1"/>
</dbReference>
<dbReference type="Gene3D" id="1.10.418.10">
    <property type="entry name" value="Calponin-like domain"/>
    <property type="match status" value="1"/>
</dbReference>
<organism evidence="8 9">
    <name type="scientific">Paralvinella palmiformis</name>
    <dbReference type="NCBI Taxonomy" id="53620"/>
    <lineage>
        <taxon>Eukaryota</taxon>
        <taxon>Metazoa</taxon>
        <taxon>Spiralia</taxon>
        <taxon>Lophotrochozoa</taxon>
        <taxon>Annelida</taxon>
        <taxon>Polychaeta</taxon>
        <taxon>Sedentaria</taxon>
        <taxon>Canalipalpata</taxon>
        <taxon>Terebellida</taxon>
        <taxon>Terebelliformia</taxon>
        <taxon>Alvinellidae</taxon>
        <taxon>Paralvinella</taxon>
    </lineage>
</organism>
<comment type="similarity">
    <text evidence="4">Belongs to the GAS2 family.</text>
</comment>
<evidence type="ECO:0000259" key="6">
    <source>
        <dbReference type="PROSITE" id="PS50021"/>
    </source>
</evidence>
<evidence type="ECO:0000259" key="7">
    <source>
        <dbReference type="PROSITE" id="PS51460"/>
    </source>
</evidence>
<dbReference type="PANTHER" id="PTHR46756:SF13">
    <property type="entry name" value="GROWTH ARREST-SPECIFIC PROTEIN 2"/>
    <property type="match status" value="1"/>
</dbReference>
<dbReference type="SUPFAM" id="SSF143575">
    <property type="entry name" value="GAS2 domain-like"/>
    <property type="match status" value="1"/>
</dbReference>
<keyword evidence="9" id="KW-1185">Reference proteome</keyword>
<evidence type="ECO:0008006" key="10">
    <source>
        <dbReference type="Google" id="ProtNLM"/>
    </source>
</evidence>
<feature type="domain" description="Calponin-homology (CH)" evidence="6">
    <location>
        <begin position="90"/>
        <end position="213"/>
    </location>
</feature>
<sequence>MAKRRPLSSTDMPVKERQTRQVAYTGLRRLSLGTTPHGYVPRRRHSINTMDLQTSLEENVANRARRPSLSGEDDEADFDFLAELKEQALAPIKEDLADWLAKTLDIDISVDNFLDVLDNGVHVCRLANLIQKKALIAKTKGQYKQNVPTSPVLYKTSAQSGSWFARDNTANFIQWCKNFGIKRECLFETEGLVLHKEPRTVVLCLLELARLGAKAGVDPPSLVRLESEIEREEMTNNNNGSISGSSSSTTSSRQGSAKSKQKVSTSSGKVDKLDIEVRKVVGKCNCASKYNVNKISEGKYIVGGRSMFVRLLKDRHVMVRVGGGWDTLVHYLLTHDPCKIKEFKRQVSGGEAPFLHIRGKYKAS</sequence>
<dbReference type="GO" id="GO:0051764">
    <property type="term" value="P:actin crosslink formation"/>
    <property type="evidence" value="ECO:0007669"/>
    <property type="project" value="TreeGrafter"/>
</dbReference>
<feature type="compositionally biased region" description="Low complexity" evidence="5">
    <location>
        <begin position="235"/>
        <end position="256"/>
    </location>
</feature>
<keyword evidence="2" id="KW-0963">Cytoplasm</keyword>
<dbReference type="PROSITE" id="PS51460">
    <property type="entry name" value="GAR"/>
    <property type="match status" value="1"/>
</dbReference>
<dbReference type="GO" id="GO:0008017">
    <property type="term" value="F:microtubule binding"/>
    <property type="evidence" value="ECO:0007669"/>
    <property type="project" value="InterPro"/>
</dbReference>
<dbReference type="InterPro" id="IPR003108">
    <property type="entry name" value="GAR_dom"/>
</dbReference>
<evidence type="ECO:0000256" key="5">
    <source>
        <dbReference type="SAM" id="MobiDB-lite"/>
    </source>
</evidence>
<evidence type="ECO:0000256" key="1">
    <source>
        <dbReference type="ARBA" id="ARBA00004245"/>
    </source>
</evidence>
<dbReference type="Pfam" id="PF02187">
    <property type="entry name" value="GAS2"/>
    <property type="match status" value="1"/>
</dbReference>
<accession>A0AAD9NI92</accession>
<dbReference type="SMART" id="SM00243">
    <property type="entry name" value="GAS2"/>
    <property type="match status" value="1"/>
</dbReference>
<dbReference type="InterPro" id="IPR001715">
    <property type="entry name" value="CH_dom"/>
</dbReference>
<dbReference type="GO" id="GO:0008093">
    <property type="term" value="F:cytoskeletal anchor activity"/>
    <property type="evidence" value="ECO:0007669"/>
    <property type="project" value="TreeGrafter"/>
</dbReference>
<gene>
    <name evidence="8" type="ORF">LSH36_9g12012</name>
</gene>
<comment type="caution">
    <text evidence="8">The sequence shown here is derived from an EMBL/GenBank/DDBJ whole genome shotgun (WGS) entry which is preliminary data.</text>
</comment>
<dbReference type="GO" id="GO:0051015">
    <property type="term" value="F:actin filament binding"/>
    <property type="evidence" value="ECO:0007669"/>
    <property type="project" value="TreeGrafter"/>
</dbReference>
<feature type="domain" description="GAR" evidence="7">
    <location>
        <begin position="268"/>
        <end position="339"/>
    </location>
</feature>
<dbReference type="PROSITE" id="PS50021">
    <property type="entry name" value="CH"/>
    <property type="match status" value="1"/>
</dbReference>
<reference evidence="8" key="1">
    <citation type="journal article" date="2023" name="Mol. Biol. Evol.">
        <title>Third-Generation Sequencing Reveals the Adaptive Role of the Epigenome in Three Deep-Sea Polychaetes.</title>
        <authorList>
            <person name="Perez M."/>
            <person name="Aroh O."/>
            <person name="Sun Y."/>
            <person name="Lan Y."/>
            <person name="Juniper S.K."/>
            <person name="Young C.R."/>
            <person name="Angers B."/>
            <person name="Qian P.Y."/>
        </authorList>
    </citation>
    <scope>NUCLEOTIDE SEQUENCE</scope>
    <source>
        <strain evidence="8">P08H-3</strain>
    </source>
</reference>
<dbReference type="Pfam" id="PF00307">
    <property type="entry name" value="CH"/>
    <property type="match status" value="1"/>
</dbReference>
<evidence type="ECO:0000313" key="8">
    <source>
        <dbReference type="EMBL" id="KAK2169523.1"/>
    </source>
</evidence>
<dbReference type="InterPro" id="IPR036534">
    <property type="entry name" value="GAR_dom_sf"/>
</dbReference>
<comment type="subcellular location">
    <subcellularLocation>
        <location evidence="1">Cytoplasm</location>
        <location evidence="1">Cytoskeleton</location>
    </subcellularLocation>
</comment>
<dbReference type="AlphaFoldDB" id="A0AAD9NI92"/>
<dbReference type="PANTHER" id="PTHR46756">
    <property type="entry name" value="TRANSGELIN"/>
    <property type="match status" value="1"/>
</dbReference>
<evidence type="ECO:0000256" key="2">
    <source>
        <dbReference type="ARBA" id="ARBA00022490"/>
    </source>
</evidence>
<dbReference type="EMBL" id="JAODUP010000009">
    <property type="protein sequence ID" value="KAK2169523.1"/>
    <property type="molecule type" value="Genomic_DNA"/>
</dbReference>